<dbReference type="EMBL" id="JAGKQM010000014">
    <property type="protein sequence ID" value="KAH0882217.1"/>
    <property type="molecule type" value="Genomic_DNA"/>
</dbReference>
<organism evidence="4 5">
    <name type="scientific">Brassica napus</name>
    <name type="common">Rape</name>
    <dbReference type="NCBI Taxonomy" id="3708"/>
    <lineage>
        <taxon>Eukaryota</taxon>
        <taxon>Viridiplantae</taxon>
        <taxon>Streptophyta</taxon>
        <taxon>Embryophyta</taxon>
        <taxon>Tracheophyta</taxon>
        <taxon>Spermatophyta</taxon>
        <taxon>Magnoliopsida</taxon>
        <taxon>eudicotyledons</taxon>
        <taxon>Gunneridae</taxon>
        <taxon>Pentapetalae</taxon>
        <taxon>rosids</taxon>
        <taxon>malvids</taxon>
        <taxon>Brassicales</taxon>
        <taxon>Brassicaceae</taxon>
        <taxon>Brassiceae</taxon>
        <taxon>Brassica</taxon>
    </lineage>
</organism>
<dbReference type="Proteomes" id="UP000824890">
    <property type="component" value="Unassembled WGS sequence"/>
</dbReference>
<dbReference type="CDD" id="cd03784">
    <property type="entry name" value="GT1_Gtf-like"/>
    <property type="match status" value="2"/>
</dbReference>
<evidence type="ECO:0000256" key="1">
    <source>
        <dbReference type="ARBA" id="ARBA00009995"/>
    </source>
</evidence>
<dbReference type="PANTHER" id="PTHR11926">
    <property type="entry name" value="GLUCOSYL/GLUCURONOSYL TRANSFERASES"/>
    <property type="match status" value="1"/>
</dbReference>
<dbReference type="PROSITE" id="PS00375">
    <property type="entry name" value="UDPGT"/>
    <property type="match status" value="1"/>
</dbReference>
<keyword evidence="5" id="KW-1185">Reference proteome</keyword>
<name>A0ABQ7ZQ93_BRANA</name>
<reference evidence="4 5" key="1">
    <citation type="submission" date="2021-05" db="EMBL/GenBank/DDBJ databases">
        <title>Genome Assembly of Synthetic Allotetraploid Brassica napus Reveals Homoeologous Exchanges between Subgenomes.</title>
        <authorList>
            <person name="Davis J.T."/>
        </authorList>
    </citation>
    <scope>NUCLEOTIDE SEQUENCE [LARGE SCALE GENOMIC DNA]</scope>
    <source>
        <strain evidence="5">cv. Da-Ae</strain>
        <tissue evidence="4">Seedling</tissue>
    </source>
</reference>
<protein>
    <recommendedName>
        <fullName evidence="6">UDP-glycosyltransferases domain-containing protein</fullName>
    </recommendedName>
</protein>
<evidence type="ECO:0008006" key="6">
    <source>
        <dbReference type="Google" id="ProtNLM"/>
    </source>
</evidence>
<evidence type="ECO:0000313" key="5">
    <source>
        <dbReference type="Proteomes" id="UP000824890"/>
    </source>
</evidence>
<proteinExistence type="inferred from homology"/>
<dbReference type="Pfam" id="PF00201">
    <property type="entry name" value="UDPGT"/>
    <property type="match status" value="1"/>
</dbReference>
<dbReference type="InterPro" id="IPR002213">
    <property type="entry name" value="UDP_glucos_trans"/>
</dbReference>
<evidence type="ECO:0000256" key="2">
    <source>
        <dbReference type="ARBA" id="ARBA00022676"/>
    </source>
</evidence>
<evidence type="ECO:0000256" key="3">
    <source>
        <dbReference type="ARBA" id="ARBA00022679"/>
    </source>
</evidence>
<dbReference type="InterPro" id="IPR035595">
    <property type="entry name" value="UDP_glycos_trans_CS"/>
</dbReference>
<keyword evidence="3" id="KW-0808">Transferase</keyword>
<dbReference type="PANTHER" id="PTHR11926:SF1311">
    <property type="entry name" value="UDP-GLYCOSYLTRANSFERASE 74F2"/>
    <property type="match status" value="1"/>
</dbReference>
<keyword evidence="2" id="KW-0328">Glycosyltransferase</keyword>
<comment type="similarity">
    <text evidence="1">Belongs to the UDP-glycosyltransferase family.</text>
</comment>
<dbReference type="SUPFAM" id="SSF53756">
    <property type="entry name" value="UDP-Glycosyltransferase/glycogen phosphorylase"/>
    <property type="match status" value="2"/>
</dbReference>
<comment type="caution">
    <text evidence="4">The sequence shown here is derived from an EMBL/GenBank/DDBJ whole genome shotgun (WGS) entry which is preliminary data.</text>
</comment>
<accession>A0ABQ7ZQ93</accession>
<sequence>MIMEMEREMKRGHVLAVPYPTQGHITPIRQFCKRLTSKGLKTTLALTTFIFNSIKPDPSGPISIATISDGYDLHGFDSSASIHDYLQDFKTFGSKTIGDIIRKHQTSDNPITCIVYDAFMPWALDVAREFGLAASVFFTQSCAVNYVYYLSYVNHGSLKLPIDDLPFLELQDLPSFFSVCGSYPAYFEMVLQQFTNFEKADFVLVNTFQELDLHEKELLSKVCPVLTIGPSVPSMYLDQRIKSDTDYDLNLFDSKDSAFCTSWLDTRTQGSVVYVAFGSMAKLNNAQMEELASAISNFSFLWVVRDSEEATLPSGFLETVDKEKSMVLKWSPQLEVLSNKAIGCFLTHCGWNSTMEALTFGVPMVAMPQWTDQPMNAKYIKDVWKAGVRVKMDEESGIVKKEEIEFSIKEVMEGEKSKEMKENAKKWRDLAVKSLSEGGSTDVNIDTFRETEMEKKRGHVLAVPFPSQGHITPMRQFCKRLHSKGFKATHTLTAFIFNTVHLDPSTPISVAKISDGYDQGGFSSAGSVPEYLQNFKTFGSKTVADVIRKHQTSDDPITCIVYDSFMPWALDLAREFGLYAAPFFTQSCGVNYVNYLFYVNHGSLNLPIKDLSFLETQDLPTFVTPTGSHLAYFEMVLQQFTNFKEADFVLVNSYKELDIHEEELLSNVCPVLTIGPTVPSMYLDQQIKLDTDNDLNLFDSKEAAFCTAWLNTRPQGSVVYIAFGSMAQLSSVQMEELASAVRSFSYLWVVRASEESKLPSGFLESVDKDKCLVLRWSPQLEVLSNKAVGEKSKDMKKNARKWRDLAVKSLSEGGSTDININIFASKIQTK</sequence>
<gene>
    <name evidence="4" type="ORF">HID58_058313</name>
</gene>
<evidence type="ECO:0000313" key="4">
    <source>
        <dbReference type="EMBL" id="KAH0882217.1"/>
    </source>
</evidence>
<dbReference type="Gene3D" id="3.40.50.2000">
    <property type="entry name" value="Glycogen Phosphorylase B"/>
    <property type="match status" value="4"/>
</dbReference>